<dbReference type="Proteomes" id="UP000322283">
    <property type="component" value="Unassembled WGS sequence"/>
</dbReference>
<keyword evidence="1 2" id="KW-0238">DNA-binding</keyword>
<dbReference type="InterPro" id="IPR012340">
    <property type="entry name" value="NA-bd_OB-fold"/>
</dbReference>
<dbReference type="EMBL" id="VCDX01000006">
    <property type="protein sequence ID" value="TYL12724.1"/>
    <property type="molecule type" value="Genomic_DNA"/>
</dbReference>
<proteinExistence type="inferred from homology"/>
<dbReference type="RefSeq" id="WP_069590362.1">
    <property type="nucleotide sequence ID" value="NZ_CP017019.1"/>
</dbReference>
<evidence type="ECO:0000256" key="2">
    <source>
        <dbReference type="HAMAP-Rule" id="MF_00984"/>
    </source>
</evidence>
<dbReference type="EMBL" id="CP017019">
    <property type="protein sequence ID" value="AOQ24621.1"/>
    <property type="molecule type" value="Genomic_DNA"/>
</dbReference>
<feature type="region of interest" description="Disordered" evidence="4">
    <location>
        <begin position="109"/>
        <end position="175"/>
    </location>
</feature>
<evidence type="ECO:0000256" key="4">
    <source>
        <dbReference type="SAM" id="MobiDB-lite"/>
    </source>
</evidence>
<name>A0AAC9HK78_NEOTH</name>
<gene>
    <name evidence="5" type="primary">ssbB</name>
    <name evidence="5" type="ORF">Maut_02193</name>
    <name evidence="6" type="ORF">MTAT_19660</name>
</gene>
<evidence type="ECO:0000313" key="8">
    <source>
        <dbReference type="Proteomes" id="UP000322283"/>
    </source>
</evidence>
<evidence type="ECO:0000313" key="7">
    <source>
        <dbReference type="Proteomes" id="UP000094598"/>
    </source>
</evidence>
<dbReference type="Gene3D" id="2.40.50.140">
    <property type="entry name" value="Nucleic acid-binding proteins"/>
    <property type="match status" value="1"/>
</dbReference>
<accession>A0AAC9HK78</accession>
<dbReference type="InterPro" id="IPR011344">
    <property type="entry name" value="ssDNA-bd"/>
</dbReference>
<dbReference type="CDD" id="cd04496">
    <property type="entry name" value="SSB_OBF"/>
    <property type="match status" value="1"/>
</dbReference>
<dbReference type="HAMAP" id="MF_00984">
    <property type="entry name" value="SSB"/>
    <property type="match status" value="1"/>
</dbReference>
<keyword evidence="8" id="KW-1185">Reference proteome</keyword>
<feature type="compositionally biased region" description="Basic residues" evidence="4">
    <location>
        <begin position="166"/>
        <end position="175"/>
    </location>
</feature>
<dbReference type="GO" id="GO:0009295">
    <property type="term" value="C:nucleoid"/>
    <property type="evidence" value="ECO:0007669"/>
    <property type="project" value="TreeGrafter"/>
</dbReference>
<dbReference type="PANTHER" id="PTHR10302:SF27">
    <property type="entry name" value="SINGLE-STRANDED DNA-BINDING PROTEIN"/>
    <property type="match status" value="1"/>
</dbReference>
<dbReference type="GO" id="GO:0003697">
    <property type="term" value="F:single-stranded DNA binding"/>
    <property type="evidence" value="ECO:0007669"/>
    <property type="project" value="UniProtKB-UniRule"/>
</dbReference>
<reference evidence="5 7" key="1">
    <citation type="submission" date="2016-08" db="EMBL/GenBank/DDBJ databases">
        <title>Moorella thermoacetica DSM 103132.</title>
        <authorList>
            <person name="Jendresen C.B."/>
            <person name="Redl S.M."/>
            <person name="Jensen T.O."/>
            <person name="Nielsen A.T."/>
        </authorList>
    </citation>
    <scope>NUCLEOTIDE SEQUENCE [LARGE SCALE GENOMIC DNA]</scope>
    <source>
        <strain evidence="5 7">DSM 103132</strain>
    </source>
</reference>
<dbReference type="InterPro" id="IPR000424">
    <property type="entry name" value="Primosome_PriB/ssb"/>
</dbReference>
<evidence type="ECO:0000313" key="6">
    <source>
        <dbReference type="EMBL" id="TYL12724.1"/>
    </source>
</evidence>
<comment type="subunit">
    <text evidence="2">Homotetramer.</text>
</comment>
<feature type="compositionally biased region" description="Acidic residues" evidence="4">
    <location>
        <begin position="117"/>
        <end position="128"/>
    </location>
</feature>
<dbReference type="GO" id="GO:0006260">
    <property type="term" value="P:DNA replication"/>
    <property type="evidence" value="ECO:0007669"/>
    <property type="project" value="InterPro"/>
</dbReference>
<organism evidence="5 7">
    <name type="scientific">Neomoorella thermoacetica</name>
    <name type="common">Clostridium thermoaceticum</name>
    <dbReference type="NCBI Taxonomy" id="1525"/>
    <lineage>
        <taxon>Bacteria</taxon>
        <taxon>Bacillati</taxon>
        <taxon>Bacillota</taxon>
        <taxon>Clostridia</taxon>
        <taxon>Neomoorellales</taxon>
        <taxon>Neomoorellaceae</taxon>
        <taxon>Neomoorella</taxon>
    </lineage>
</organism>
<dbReference type="SUPFAM" id="SSF50249">
    <property type="entry name" value="Nucleic acid-binding proteins"/>
    <property type="match status" value="1"/>
</dbReference>
<evidence type="ECO:0000256" key="1">
    <source>
        <dbReference type="ARBA" id="ARBA00023125"/>
    </source>
</evidence>
<evidence type="ECO:0000313" key="5">
    <source>
        <dbReference type="EMBL" id="AOQ24621.1"/>
    </source>
</evidence>
<dbReference type="PANTHER" id="PTHR10302">
    <property type="entry name" value="SINGLE-STRANDED DNA-BINDING PROTEIN"/>
    <property type="match status" value="1"/>
</dbReference>
<protein>
    <recommendedName>
        <fullName evidence="2 3">Single-stranded DNA-binding protein</fullName>
        <shortName evidence="2">SSB</shortName>
    </recommendedName>
</protein>
<evidence type="ECO:0000256" key="3">
    <source>
        <dbReference type="RuleBase" id="RU000524"/>
    </source>
</evidence>
<dbReference type="AlphaFoldDB" id="A0AAC9HK78"/>
<dbReference type="NCBIfam" id="TIGR00621">
    <property type="entry name" value="ssb"/>
    <property type="match status" value="1"/>
</dbReference>
<reference evidence="6 8" key="2">
    <citation type="submission" date="2019-05" db="EMBL/GenBank/DDBJ databases">
        <title>Genome sequence of Moorella thermoacetica ATCC 33924.</title>
        <authorList>
            <person name="Poehlein A."/>
            <person name="Bengelsdorf F.R."/>
            <person name="Duerre P."/>
            <person name="Daniel R."/>
        </authorList>
    </citation>
    <scope>NUCLEOTIDE SEQUENCE [LARGE SCALE GENOMIC DNA]</scope>
    <source>
        <strain evidence="6 8">ATCC 33924</strain>
    </source>
</reference>
<comment type="caution">
    <text evidence="2">Lacks conserved residue(s) required for the propagation of feature annotation.</text>
</comment>
<dbReference type="Proteomes" id="UP000094598">
    <property type="component" value="Chromosome"/>
</dbReference>
<dbReference type="PROSITE" id="PS50935">
    <property type="entry name" value="SSB"/>
    <property type="match status" value="1"/>
</dbReference>
<dbReference type="Pfam" id="PF00436">
    <property type="entry name" value="SSB"/>
    <property type="match status" value="1"/>
</dbReference>
<sequence length="175" mass="19646">MNKVIITGRMTADPELRQVGDDNISLLRMNIAVRRNFKNSDGEYDTDFIPVVFWRNNAEFVSNYGAKGRMIGITGRLEVRSYEDEKYTDEDGNAVTRFVTEVIADDVEFLDKRQDNDDTDEGEVEETEAAPPKATKPVSKKTGTKNGVKVMPSRSHVTRQVAPAAKTKKRVASPF</sequence>